<dbReference type="Gene3D" id="3.40.50.720">
    <property type="entry name" value="NAD(P)-binding Rossmann-like Domain"/>
    <property type="match status" value="1"/>
</dbReference>
<dbReference type="Proteomes" id="UP001409585">
    <property type="component" value="Unassembled WGS sequence"/>
</dbReference>
<name>A0AAV3U7R4_9ALTE</name>
<dbReference type="InterPro" id="IPR045010">
    <property type="entry name" value="MDR_fam"/>
</dbReference>
<keyword evidence="1" id="KW-0560">Oxidoreductase</keyword>
<dbReference type="Pfam" id="PF00107">
    <property type="entry name" value="ADH_zinc_N"/>
    <property type="match status" value="1"/>
</dbReference>
<dbReference type="Pfam" id="PF16884">
    <property type="entry name" value="ADH_N_2"/>
    <property type="match status" value="1"/>
</dbReference>
<dbReference type="AlphaFoldDB" id="A0AAV3U7R4"/>
<keyword evidence="4" id="KW-1185">Reference proteome</keyword>
<gene>
    <name evidence="3" type="ORF">GCM10025791_36270</name>
</gene>
<evidence type="ECO:0000313" key="3">
    <source>
        <dbReference type="EMBL" id="GAA4952348.1"/>
    </source>
</evidence>
<evidence type="ECO:0000259" key="2">
    <source>
        <dbReference type="SMART" id="SM00829"/>
    </source>
</evidence>
<dbReference type="InterPro" id="IPR011032">
    <property type="entry name" value="GroES-like_sf"/>
</dbReference>
<evidence type="ECO:0000256" key="1">
    <source>
        <dbReference type="ARBA" id="ARBA00023002"/>
    </source>
</evidence>
<dbReference type="SUPFAM" id="SSF50129">
    <property type="entry name" value="GroES-like"/>
    <property type="match status" value="1"/>
</dbReference>
<protein>
    <submittedName>
        <fullName evidence="3">NADP-dependent oxidoreductase</fullName>
    </submittedName>
</protein>
<proteinExistence type="predicted"/>
<reference evidence="4" key="1">
    <citation type="journal article" date="2019" name="Int. J. Syst. Evol. Microbiol.">
        <title>The Global Catalogue of Microorganisms (GCM) 10K type strain sequencing project: providing services to taxonomists for standard genome sequencing and annotation.</title>
        <authorList>
            <consortium name="The Broad Institute Genomics Platform"/>
            <consortium name="The Broad Institute Genome Sequencing Center for Infectious Disease"/>
            <person name="Wu L."/>
            <person name="Ma J."/>
        </authorList>
    </citation>
    <scope>NUCLEOTIDE SEQUENCE [LARGE SCALE GENOMIC DNA]</scope>
    <source>
        <strain evidence="4">JCM 19134</strain>
    </source>
</reference>
<dbReference type="PANTHER" id="PTHR43205:SF7">
    <property type="entry name" value="PROSTAGLANDIN REDUCTASE 1"/>
    <property type="match status" value="1"/>
</dbReference>
<dbReference type="SUPFAM" id="SSF51735">
    <property type="entry name" value="NAD(P)-binding Rossmann-fold domains"/>
    <property type="match status" value="1"/>
</dbReference>
<evidence type="ECO:0000313" key="4">
    <source>
        <dbReference type="Proteomes" id="UP001409585"/>
    </source>
</evidence>
<sequence>MPVNRQITLASLIHGNPTPEHFKLVESAMPSIEEGEFLVRNLYLSLEPAIRGWLEGKESYFPPIPIDGVIKGPTVGRVVESKNSQYQPGDIIFALNRWEDYSVVDESAILLEKLSPKEGIPLSYYVGPLGGSGTTAYCGLHEVGQIQAGQTVVVSAAAGATGSMVGQIAKQRGCRVIGFVGSDAKAKLITEEFGFDAAINYKTAPDLAAAVNELVPDGVDVYYDNVGGAILNAMLTTMKVYGRIVCCGMIADYNQTDNRNPITNLWEVVARQLTMQGFLQFTYHDKVPAALAELEGWIKSDKIKVVEDITEGLANTPQAFGRLMSGATTGKALVKVD</sequence>
<dbReference type="RefSeq" id="WP_345425784.1">
    <property type="nucleotide sequence ID" value="NZ_AP031496.1"/>
</dbReference>
<dbReference type="Gene3D" id="3.90.180.10">
    <property type="entry name" value="Medium-chain alcohol dehydrogenases, catalytic domain"/>
    <property type="match status" value="1"/>
</dbReference>
<organism evidence="3 4">
    <name type="scientific">Halioxenophilus aromaticivorans</name>
    <dbReference type="NCBI Taxonomy" id="1306992"/>
    <lineage>
        <taxon>Bacteria</taxon>
        <taxon>Pseudomonadati</taxon>
        <taxon>Pseudomonadota</taxon>
        <taxon>Gammaproteobacteria</taxon>
        <taxon>Alteromonadales</taxon>
        <taxon>Alteromonadaceae</taxon>
        <taxon>Halioxenophilus</taxon>
    </lineage>
</organism>
<dbReference type="InterPro" id="IPR041694">
    <property type="entry name" value="ADH_N_2"/>
</dbReference>
<dbReference type="InterPro" id="IPR020843">
    <property type="entry name" value="ER"/>
</dbReference>
<dbReference type="SMART" id="SM00829">
    <property type="entry name" value="PKS_ER"/>
    <property type="match status" value="1"/>
</dbReference>
<dbReference type="GO" id="GO:0016628">
    <property type="term" value="F:oxidoreductase activity, acting on the CH-CH group of donors, NAD or NADP as acceptor"/>
    <property type="evidence" value="ECO:0007669"/>
    <property type="project" value="InterPro"/>
</dbReference>
<comment type="caution">
    <text evidence="3">The sequence shown here is derived from an EMBL/GenBank/DDBJ whole genome shotgun (WGS) entry which is preliminary data.</text>
</comment>
<dbReference type="InterPro" id="IPR013149">
    <property type="entry name" value="ADH-like_C"/>
</dbReference>
<dbReference type="FunFam" id="3.40.50.720:FF:000121">
    <property type="entry name" value="Prostaglandin reductase 2"/>
    <property type="match status" value="1"/>
</dbReference>
<dbReference type="EMBL" id="BAABLX010000029">
    <property type="protein sequence ID" value="GAA4952348.1"/>
    <property type="molecule type" value="Genomic_DNA"/>
</dbReference>
<dbReference type="PANTHER" id="PTHR43205">
    <property type="entry name" value="PROSTAGLANDIN REDUCTASE"/>
    <property type="match status" value="1"/>
</dbReference>
<dbReference type="InterPro" id="IPR036291">
    <property type="entry name" value="NAD(P)-bd_dom_sf"/>
</dbReference>
<dbReference type="CDD" id="cd05288">
    <property type="entry name" value="PGDH"/>
    <property type="match status" value="1"/>
</dbReference>
<accession>A0AAV3U7R4</accession>
<feature type="domain" description="Enoyl reductase (ER)" evidence="2">
    <location>
        <begin position="17"/>
        <end position="334"/>
    </location>
</feature>